<name>A0ABS9UZC5_9BACT</name>
<gene>
    <name evidence="2" type="ORF">MM239_08925</name>
</gene>
<keyword evidence="3" id="KW-1185">Reference proteome</keyword>
<feature type="chain" id="PRO_5046348793" evidence="1">
    <location>
        <begin position="23"/>
        <end position="441"/>
    </location>
</feature>
<evidence type="ECO:0000256" key="1">
    <source>
        <dbReference type="SAM" id="SignalP"/>
    </source>
</evidence>
<feature type="signal peptide" evidence="1">
    <location>
        <begin position="1"/>
        <end position="22"/>
    </location>
</feature>
<comment type="caution">
    <text evidence="2">The sequence shown here is derived from an EMBL/GenBank/DDBJ whole genome shotgun (WGS) entry which is preliminary data.</text>
</comment>
<keyword evidence="1" id="KW-0732">Signal</keyword>
<evidence type="ECO:0000313" key="3">
    <source>
        <dbReference type="Proteomes" id="UP001165489"/>
    </source>
</evidence>
<evidence type="ECO:0000313" key="2">
    <source>
        <dbReference type="EMBL" id="MCH7409516.1"/>
    </source>
</evidence>
<organism evidence="2 3">
    <name type="scientific">Belliella filtrata</name>
    <dbReference type="NCBI Taxonomy" id="2923435"/>
    <lineage>
        <taxon>Bacteria</taxon>
        <taxon>Pseudomonadati</taxon>
        <taxon>Bacteroidota</taxon>
        <taxon>Cytophagia</taxon>
        <taxon>Cytophagales</taxon>
        <taxon>Cyclobacteriaceae</taxon>
        <taxon>Belliella</taxon>
    </lineage>
</organism>
<dbReference type="Proteomes" id="UP001165489">
    <property type="component" value="Unassembled WGS sequence"/>
</dbReference>
<accession>A0ABS9UZC5</accession>
<proteinExistence type="predicted"/>
<sequence>MKQFITFILTMLLTISFFDLQAQFNIDGQFIQRSEYRNGFGGLISKDQTPTVFTAHRARLQATYQTENLKFYMSIQDIRTWGSTPQIKATDNFLSVHEAWGEINLTENWAIKLGRQELNYDNFRFLGNLDWALQARSHDFALVKYEKNLMKLHLGGAYNQAEQTLFEQPYLIPHQYKTAQMARYENKWGKFMFSALVWNDGRYWHEVDNLGNMLEEGIRYKTTIGIPTLKYPVGNTAFSGFYYHQVGQDITGTSVNAYNFNLNIKHSFANKNVVGRQWTISASAEHLSGTSNLTSSINNSYQPLYGTNHIFNGYMDLFYVGGRHENTVGLEDYAIKTRFTLNPKFFIQGDYHFFRAHSQVFYLRETSPPLLNRYLGSEIDFTFGWLINDALSIQSGYSQFFHSDTFAYMNGENMLKSSQNWAYIMLIVRPTMKNKFIGILL</sequence>
<protein>
    <submittedName>
        <fullName evidence="2">Alginate export family protein</fullName>
    </submittedName>
</protein>
<dbReference type="RefSeq" id="WP_241347862.1">
    <property type="nucleotide sequence ID" value="NZ_JAKZGP010000018.1"/>
</dbReference>
<reference evidence="2" key="1">
    <citation type="submission" date="2022-03" db="EMBL/GenBank/DDBJ databases">
        <title>De novo assembled genomes of Belliella spp. (Cyclobacteriaceae) strains.</title>
        <authorList>
            <person name="Szabo A."/>
            <person name="Korponai K."/>
            <person name="Felfoldi T."/>
        </authorList>
    </citation>
    <scope>NUCLEOTIDE SEQUENCE</scope>
    <source>
        <strain evidence="2">DSM 111904</strain>
    </source>
</reference>
<dbReference type="EMBL" id="JAKZGP010000018">
    <property type="protein sequence ID" value="MCH7409516.1"/>
    <property type="molecule type" value="Genomic_DNA"/>
</dbReference>